<dbReference type="OrthoDB" id="271282at2"/>
<dbReference type="RefSeq" id="WP_146429473.1">
    <property type="nucleotide sequence ID" value="NZ_SJPF01000001.1"/>
</dbReference>
<comment type="caution">
    <text evidence="1">The sequence shown here is derived from an EMBL/GenBank/DDBJ whole genome shotgun (WGS) entry which is preliminary data.</text>
</comment>
<dbReference type="AlphaFoldDB" id="A0A5C5VL10"/>
<dbReference type="EMBL" id="SJPF01000001">
    <property type="protein sequence ID" value="TWT39294.1"/>
    <property type="molecule type" value="Genomic_DNA"/>
</dbReference>
<organism evidence="1 2">
    <name type="scientific">Blastopirellula retiformator</name>
    <dbReference type="NCBI Taxonomy" id="2527970"/>
    <lineage>
        <taxon>Bacteria</taxon>
        <taxon>Pseudomonadati</taxon>
        <taxon>Planctomycetota</taxon>
        <taxon>Planctomycetia</taxon>
        <taxon>Pirellulales</taxon>
        <taxon>Pirellulaceae</taxon>
        <taxon>Blastopirellula</taxon>
    </lineage>
</organism>
<reference evidence="1 2" key="1">
    <citation type="submission" date="2019-02" db="EMBL/GenBank/DDBJ databases">
        <title>Deep-cultivation of Planctomycetes and their phenomic and genomic characterization uncovers novel biology.</title>
        <authorList>
            <person name="Wiegand S."/>
            <person name="Jogler M."/>
            <person name="Boedeker C."/>
            <person name="Pinto D."/>
            <person name="Vollmers J."/>
            <person name="Rivas-Marin E."/>
            <person name="Kohn T."/>
            <person name="Peeters S.H."/>
            <person name="Heuer A."/>
            <person name="Rast P."/>
            <person name="Oberbeckmann S."/>
            <person name="Bunk B."/>
            <person name="Jeske O."/>
            <person name="Meyerdierks A."/>
            <person name="Storesund J.E."/>
            <person name="Kallscheuer N."/>
            <person name="Luecker S."/>
            <person name="Lage O.M."/>
            <person name="Pohl T."/>
            <person name="Merkel B.J."/>
            <person name="Hornburger P."/>
            <person name="Mueller R.-W."/>
            <person name="Bruemmer F."/>
            <person name="Labrenz M."/>
            <person name="Spormann A.M."/>
            <person name="Op Den Camp H."/>
            <person name="Overmann J."/>
            <person name="Amann R."/>
            <person name="Jetten M.S.M."/>
            <person name="Mascher T."/>
            <person name="Medema M.H."/>
            <person name="Devos D.P."/>
            <person name="Kaster A.-K."/>
            <person name="Ovreas L."/>
            <person name="Rohde M."/>
            <person name="Galperin M.Y."/>
            <person name="Jogler C."/>
        </authorList>
    </citation>
    <scope>NUCLEOTIDE SEQUENCE [LARGE SCALE GENOMIC DNA]</scope>
    <source>
        <strain evidence="1 2">Enr8</strain>
    </source>
</reference>
<evidence type="ECO:0000313" key="2">
    <source>
        <dbReference type="Proteomes" id="UP000318878"/>
    </source>
</evidence>
<dbReference type="InterPro" id="IPR025851">
    <property type="entry name" value="SUKH-4"/>
</dbReference>
<evidence type="ECO:0008006" key="3">
    <source>
        <dbReference type="Google" id="ProtNLM"/>
    </source>
</evidence>
<keyword evidence="2" id="KW-1185">Reference proteome</keyword>
<evidence type="ECO:0000313" key="1">
    <source>
        <dbReference type="EMBL" id="TWT39294.1"/>
    </source>
</evidence>
<accession>A0A5C5VL10</accession>
<protein>
    <recommendedName>
        <fullName evidence="3">SUKH-4 immunity protein</fullName>
    </recommendedName>
</protein>
<name>A0A5C5VL10_9BACT</name>
<gene>
    <name evidence="1" type="ORF">Enr8_09920</name>
</gene>
<dbReference type="Proteomes" id="UP000318878">
    <property type="component" value="Unassembled WGS sequence"/>
</dbReference>
<dbReference type="Pfam" id="PF14435">
    <property type="entry name" value="SUKH-4"/>
    <property type="match status" value="1"/>
</dbReference>
<sequence length="239" mass="26406">MADIDLSSVSALPIEERIKLAQAIWKTIPESGAEQPWTATKPDAAWWADYFGVDALIYLRHVEAKLPQAAHRFLQTCGLPKSIVLEGRNEQTISFAALAEPLVGYNSLIGWGIFFDSELDARMSEQLVIGQVDSAAGVASFCVEQTSGAVNLVNIAAAPPQTLVNASVLQFAQSLQAVIEWSAQRDDYRTLPAGFAGQLENRLQMIDADAFADRENYWPRMIGTIDDRQGHWRVIRDTE</sequence>
<proteinExistence type="predicted"/>